<keyword evidence="1" id="KW-1133">Transmembrane helix</keyword>
<gene>
    <name evidence="2" type="ORF">K239x_35030</name>
</gene>
<reference evidence="2 3" key="1">
    <citation type="submission" date="2019-02" db="EMBL/GenBank/DDBJ databases">
        <title>Deep-cultivation of Planctomycetes and their phenomic and genomic characterization uncovers novel biology.</title>
        <authorList>
            <person name="Wiegand S."/>
            <person name="Jogler M."/>
            <person name="Boedeker C."/>
            <person name="Pinto D."/>
            <person name="Vollmers J."/>
            <person name="Rivas-Marin E."/>
            <person name="Kohn T."/>
            <person name="Peeters S.H."/>
            <person name="Heuer A."/>
            <person name="Rast P."/>
            <person name="Oberbeckmann S."/>
            <person name="Bunk B."/>
            <person name="Jeske O."/>
            <person name="Meyerdierks A."/>
            <person name="Storesund J.E."/>
            <person name="Kallscheuer N."/>
            <person name="Luecker S."/>
            <person name="Lage O.M."/>
            <person name="Pohl T."/>
            <person name="Merkel B.J."/>
            <person name="Hornburger P."/>
            <person name="Mueller R.-W."/>
            <person name="Bruemmer F."/>
            <person name="Labrenz M."/>
            <person name="Spormann A.M."/>
            <person name="Op den Camp H."/>
            <person name="Overmann J."/>
            <person name="Amann R."/>
            <person name="Jetten M.S.M."/>
            <person name="Mascher T."/>
            <person name="Medema M.H."/>
            <person name="Devos D.P."/>
            <person name="Kaster A.-K."/>
            <person name="Ovreas L."/>
            <person name="Rohde M."/>
            <person name="Galperin M.Y."/>
            <person name="Jogler C."/>
        </authorList>
    </citation>
    <scope>NUCLEOTIDE SEQUENCE [LARGE SCALE GENOMIC DNA]</scope>
    <source>
        <strain evidence="2 3">K23_9</strain>
    </source>
</reference>
<accession>A0A517NWK1</accession>
<dbReference type="OrthoDB" id="291342at2"/>
<dbReference type="AlphaFoldDB" id="A0A517NWK1"/>
<organism evidence="2 3">
    <name type="scientific">Stieleria marina</name>
    <dbReference type="NCBI Taxonomy" id="1930275"/>
    <lineage>
        <taxon>Bacteria</taxon>
        <taxon>Pseudomonadati</taxon>
        <taxon>Planctomycetota</taxon>
        <taxon>Planctomycetia</taxon>
        <taxon>Pirellulales</taxon>
        <taxon>Pirellulaceae</taxon>
        <taxon>Stieleria</taxon>
    </lineage>
</organism>
<proteinExistence type="predicted"/>
<keyword evidence="3" id="KW-1185">Reference proteome</keyword>
<feature type="transmembrane region" description="Helical" evidence="1">
    <location>
        <begin position="84"/>
        <end position="103"/>
    </location>
</feature>
<evidence type="ECO:0000313" key="3">
    <source>
        <dbReference type="Proteomes" id="UP000319817"/>
    </source>
</evidence>
<feature type="transmembrane region" description="Helical" evidence="1">
    <location>
        <begin position="28"/>
        <end position="51"/>
    </location>
</feature>
<evidence type="ECO:0000313" key="2">
    <source>
        <dbReference type="EMBL" id="QDT11505.1"/>
    </source>
</evidence>
<keyword evidence="1" id="KW-0472">Membrane</keyword>
<dbReference type="Proteomes" id="UP000319817">
    <property type="component" value="Chromosome"/>
</dbReference>
<keyword evidence="1" id="KW-0812">Transmembrane</keyword>
<feature type="transmembrane region" description="Helical" evidence="1">
    <location>
        <begin position="58"/>
        <end position="78"/>
    </location>
</feature>
<evidence type="ECO:0000256" key="1">
    <source>
        <dbReference type="SAM" id="Phobius"/>
    </source>
</evidence>
<name>A0A517NWK1_9BACT</name>
<dbReference type="EMBL" id="CP036526">
    <property type="protein sequence ID" value="QDT11505.1"/>
    <property type="molecule type" value="Genomic_DNA"/>
</dbReference>
<sequence>MMFVITSVCAVLAAIARMAGNGGQFAGALLTAAVFLVACFVVFLVLFLLAWRAAVFRRIVGMADILLAIALAIAELAGVRFAGFSLFPVIAFLLASGGCILLVPHRDPDLRSDNPFADGQLPPQIMSPRERPL</sequence>
<protein>
    <submittedName>
        <fullName evidence="2">Uncharacterized protein</fullName>
    </submittedName>
</protein>